<protein>
    <recommendedName>
        <fullName evidence="5">Transport permease protein</fullName>
    </recommendedName>
</protein>
<dbReference type="EMBL" id="PFBY01000038">
    <property type="protein sequence ID" value="PIR76170.1"/>
    <property type="molecule type" value="Genomic_DNA"/>
</dbReference>
<proteinExistence type="inferred from homology"/>
<dbReference type="InterPro" id="IPR052522">
    <property type="entry name" value="ABC-2_transport_permease"/>
</dbReference>
<keyword evidence="2 5" id="KW-0812">Transmembrane</keyword>
<evidence type="ECO:0000256" key="3">
    <source>
        <dbReference type="ARBA" id="ARBA00022989"/>
    </source>
</evidence>
<evidence type="ECO:0000313" key="8">
    <source>
        <dbReference type="Proteomes" id="UP000231530"/>
    </source>
</evidence>
<accession>A0A2H0TVI6</accession>
<dbReference type="Pfam" id="PF01061">
    <property type="entry name" value="ABC2_membrane"/>
    <property type="match status" value="1"/>
</dbReference>
<keyword evidence="5" id="KW-1003">Cell membrane</keyword>
<feature type="transmembrane region" description="Helical" evidence="5">
    <location>
        <begin position="168"/>
        <end position="186"/>
    </location>
</feature>
<dbReference type="GO" id="GO:0043190">
    <property type="term" value="C:ATP-binding cassette (ABC) transporter complex"/>
    <property type="evidence" value="ECO:0007669"/>
    <property type="project" value="InterPro"/>
</dbReference>
<feature type="transmembrane region" description="Helical" evidence="5">
    <location>
        <begin position="225"/>
        <end position="246"/>
    </location>
</feature>
<feature type="transmembrane region" description="Helical" evidence="5">
    <location>
        <begin position="56"/>
        <end position="83"/>
    </location>
</feature>
<organism evidence="7 8">
    <name type="scientific">Candidatus Magasanikbacteria bacterium CG10_big_fil_rev_8_21_14_0_10_42_10</name>
    <dbReference type="NCBI Taxonomy" id="1974649"/>
    <lineage>
        <taxon>Bacteria</taxon>
        <taxon>Candidatus Magasanikiibacteriota</taxon>
    </lineage>
</organism>
<dbReference type="AlphaFoldDB" id="A0A2H0TVI6"/>
<dbReference type="PANTHER" id="PTHR43332">
    <property type="entry name" value="INNER MEMBRANE TRANSPORT PERMEASE YADH-RELATED"/>
    <property type="match status" value="1"/>
</dbReference>
<keyword evidence="3 5" id="KW-1133">Transmembrane helix</keyword>
<dbReference type="Proteomes" id="UP000231530">
    <property type="component" value="Unassembled WGS sequence"/>
</dbReference>
<comment type="similarity">
    <text evidence="5">Belongs to the ABC-2 integral membrane protein family.</text>
</comment>
<feature type="transmembrane region" description="Helical" evidence="5">
    <location>
        <begin position="21"/>
        <end position="44"/>
    </location>
</feature>
<comment type="subcellular location">
    <subcellularLocation>
        <location evidence="5">Cell membrane</location>
        <topology evidence="5">Multi-pass membrane protein</topology>
    </subcellularLocation>
    <subcellularLocation>
        <location evidence="1">Membrane</location>
        <topology evidence="1">Multi-pass membrane protein</topology>
    </subcellularLocation>
</comment>
<keyword evidence="5" id="KW-0813">Transport</keyword>
<dbReference type="PROSITE" id="PS51012">
    <property type="entry name" value="ABC_TM2"/>
    <property type="match status" value="1"/>
</dbReference>
<dbReference type="InterPro" id="IPR013525">
    <property type="entry name" value="ABC2_TM"/>
</dbReference>
<evidence type="ECO:0000259" key="6">
    <source>
        <dbReference type="PROSITE" id="PS51012"/>
    </source>
</evidence>
<dbReference type="NCBIfam" id="NF011648">
    <property type="entry name" value="PRK15066.1"/>
    <property type="match status" value="1"/>
</dbReference>
<reference evidence="8" key="1">
    <citation type="submission" date="2017-09" db="EMBL/GenBank/DDBJ databases">
        <title>Depth-based differentiation of microbial function through sediment-hosted aquifers and enrichment of novel symbionts in the deep terrestrial subsurface.</title>
        <authorList>
            <person name="Probst A.J."/>
            <person name="Ladd B."/>
            <person name="Jarett J.K."/>
            <person name="Geller-Mcgrath D.E."/>
            <person name="Sieber C.M.K."/>
            <person name="Emerson J.B."/>
            <person name="Anantharaman K."/>
            <person name="Thomas B.C."/>
            <person name="Malmstrom R."/>
            <person name="Stieglmeier M."/>
            <person name="Klingl A."/>
            <person name="Woyke T."/>
            <person name="Ryan C.M."/>
            <person name="Banfield J.F."/>
        </authorList>
    </citation>
    <scope>NUCLEOTIDE SEQUENCE [LARGE SCALE GENOMIC DNA]</scope>
</reference>
<keyword evidence="4 5" id="KW-0472">Membrane</keyword>
<dbReference type="InterPro" id="IPR000412">
    <property type="entry name" value="ABC_2_transport"/>
</dbReference>
<gene>
    <name evidence="7" type="ORF">COU32_03370</name>
</gene>
<evidence type="ECO:0000256" key="5">
    <source>
        <dbReference type="RuleBase" id="RU361157"/>
    </source>
</evidence>
<dbReference type="PANTHER" id="PTHR43332:SF2">
    <property type="entry name" value="INNER MEMBRANE TRANSPORT PERMEASE YADH"/>
    <property type="match status" value="1"/>
</dbReference>
<feature type="transmembrane region" description="Helical" evidence="5">
    <location>
        <begin position="103"/>
        <end position="130"/>
    </location>
</feature>
<dbReference type="InterPro" id="IPR047817">
    <property type="entry name" value="ABC2_TM_bact-type"/>
</dbReference>
<evidence type="ECO:0000256" key="4">
    <source>
        <dbReference type="ARBA" id="ARBA00023136"/>
    </source>
</evidence>
<feature type="domain" description="ABC transmembrane type-2" evidence="6">
    <location>
        <begin position="20"/>
        <end position="249"/>
    </location>
</feature>
<feature type="transmembrane region" description="Helical" evidence="5">
    <location>
        <begin position="137"/>
        <end position="162"/>
    </location>
</feature>
<dbReference type="GO" id="GO:0140359">
    <property type="term" value="F:ABC-type transporter activity"/>
    <property type="evidence" value="ECO:0007669"/>
    <property type="project" value="InterPro"/>
</dbReference>
<evidence type="ECO:0000256" key="2">
    <source>
        <dbReference type="ARBA" id="ARBA00022692"/>
    </source>
</evidence>
<dbReference type="PIRSF" id="PIRSF006648">
    <property type="entry name" value="DrrB"/>
    <property type="match status" value="1"/>
</dbReference>
<evidence type="ECO:0000313" key="7">
    <source>
        <dbReference type="EMBL" id="PIR76170.1"/>
    </source>
</evidence>
<sequence length="254" mass="28658">MTNLIGFKTLVWQEIQRFLRVWIQALISPWINSLLYILVFGVIVGSRIDTIAGVSYIDFVLPGIVMMNLITASYMQAAFSLYFKRFARHIEEILTAPFSYLEVLGAFVIAGVLRGLIVGLGVYVIALFFTSASIAHLFLFIVYSIAVALIFSFVGLLVGLWADNFEQLSVLQTFVIMPLTFLGGVFNSVHMLPEKAQLVAKLNPFFYFVDGLRYSMIGIREANVWVGSTLILVLIFGFGGLTWYLFYKGWRLRS</sequence>
<comment type="caution">
    <text evidence="7">The sequence shown here is derived from an EMBL/GenBank/DDBJ whole genome shotgun (WGS) entry which is preliminary data.</text>
</comment>
<name>A0A2H0TVI6_9BACT</name>
<evidence type="ECO:0000256" key="1">
    <source>
        <dbReference type="ARBA" id="ARBA00004141"/>
    </source>
</evidence>